<accession>A0A381UZQ4</accession>
<evidence type="ECO:0000313" key="1">
    <source>
        <dbReference type="EMBL" id="SVA33592.1"/>
    </source>
</evidence>
<sequence>MRNIIILSAFMGLSLVWSQDDELDLDALWDNTVWTEIEEINTIEGEVEQVITVAGVRGAEAEDEALHHLYYRKSMKGPNKLEMQAALGKLLNTLAKLQEKDEAHIKIPEIQHYVIQIYLKLGETNNAKATQEELVTMAPDSKWAKLYLK</sequence>
<gene>
    <name evidence="1" type="ORF">METZ01_LOCUS86446</name>
</gene>
<dbReference type="InterPro" id="IPR011990">
    <property type="entry name" value="TPR-like_helical_dom_sf"/>
</dbReference>
<reference evidence="1" key="1">
    <citation type="submission" date="2018-05" db="EMBL/GenBank/DDBJ databases">
        <authorList>
            <person name="Lanie J.A."/>
            <person name="Ng W.-L."/>
            <person name="Kazmierczak K.M."/>
            <person name="Andrzejewski T.M."/>
            <person name="Davidsen T.M."/>
            <person name="Wayne K.J."/>
            <person name="Tettelin H."/>
            <person name="Glass J.I."/>
            <person name="Rusch D."/>
            <person name="Podicherti R."/>
            <person name="Tsui H.-C.T."/>
            <person name="Winkler M.E."/>
        </authorList>
    </citation>
    <scope>NUCLEOTIDE SEQUENCE</scope>
</reference>
<name>A0A381UZQ4_9ZZZZ</name>
<dbReference type="AlphaFoldDB" id="A0A381UZQ4"/>
<organism evidence="1">
    <name type="scientific">marine metagenome</name>
    <dbReference type="NCBI Taxonomy" id="408172"/>
    <lineage>
        <taxon>unclassified sequences</taxon>
        <taxon>metagenomes</taxon>
        <taxon>ecological metagenomes</taxon>
    </lineage>
</organism>
<protein>
    <submittedName>
        <fullName evidence="1">Uncharacterized protein</fullName>
    </submittedName>
</protein>
<dbReference type="Gene3D" id="1.25.40.10">
    <property type="entry name" value="Tetratricopeptide repeat domain"/>
    <property type="match status" value="1"/>
</dbReference>
<proteinExistence type="predicted"/>
<dbReference type="EMBL" id="UINC01007486">
    <property type="protein sequence ID" value="SVA33592.1"/>
    <property type="molecule type" value="Genomic_DNA"/>
</dbReference>